<gene>
    <name evidence="3" type="ORF">LTR84_006410</name>
</gene>
<name>A0AAV9N145_9EURO</name>
<feature type="chain" id="PRO_5043091134" description="Dipeptidase" evidence="2">
    <location>
        <begin position="22"/>
        <end position="434"/>
    </location>
</feature>
<dbReference type="PROSITE" id="PS51365">
    <property type="entry name" value="RENAL_DIPEPTIDASE_2"/>
    <property type="match status" value="1"/>
</dbReference>
<keyword evidence="2" id="KW-0378">Hydrolase</keyword>
<evidence type="ECO:0000256" key="2">
    <source>
        <dbReference type="RuleBase" id="RU341113"/>
    </source>
</evidence>
<evidence type="ECO:0000313" key="4">
    <source>
        <dbReference type="Proteomes" id="UP001358417"/>
    </source>
</evidence>
<dbReference type="RefSeq" id="XP_064703272.1">
    <property type="nucleotide sequence ID" value="XM_064849971.1"/>
</dbReference>
<accession>A0AAV9N145</accession>
<comment type="caution">
    <text evidence="3">The sequence shown here is derived from an EMBL/GenBank/DDBJ whole genome shotgun (WGS) entry which is preliminary data.</text>
</comment>
<feature type="signal peptide" evidence="2">
    <location>
        <begin position="1"/>
        <end position="21"/>
    </location>
</feature>
<sequence>MRLPILLGFQAALALFSVTEARNDADEFLERAIKLMEDTPLLDTHIDLPQIVRSLYRKPLDGLAKLNSTFPGHVDIPRMREGRLGGAFWTVWAPCYDVTGDDPGADFLNPTDHLRDALEMLDIIQNMISLHSNDLQYARSSDDVWAAFRAGKIASLIGMEGTHILGNSLGALRIFAQLGVRYLTLTHTCHSAFASSCGPGTPVPQAHEGNALSELGVELVRELNREGIMVDLAHTTIETMKQAIALSEAPVVWTHAGARALWDHPRNVPDEVLALIGDGPGQKDGVVQSIFFPTFIGPYPGSNVSHVADHIEYIAAKIGKNRVGIASDFDGMYLTVDGLEDATKYPNIVAELLSRGWTDDEIRGALGGNLMRIMDAVDAVSARLKKERLPSSAIWEKRTDLPSTKWGGGGQHNVYWPPDVKAAVEKMYIRHDEL</sequence>
<proteinExistence type="inferred from homology"/>
<keyword evidence="4" id="KW-1185">Reference proteome</keyword>
<protein>
    <recommendedName>
        <fullName evidence="2">Dipeptidase</fullName>
        <ecNumber evidence="2">3.4.13.19</ecNumber>
    </recommendedName>
</protein>
<dbReference type="SUPFAM" id="SSF51556">
    <property type="entry name" value="Metallo-dependent hydrolases"/>
    <property type="match status" value="1"/>
</dbReference>
<comment type="cofactor">
    <cofactor evidence="2">
        <name>Zn(2+)</name>
        <dbReference type="ChEBI" id="CHEBI:29105"/>
    </cofactor>
</comment>
<keyword evidence="2" id="KW-0482">Metalloprotease</keyword>
<dbReference type="Proteomes" id="UP001358417">
    <property type="component" value="Unassembled WGS sequence"/>
</dbReference>
<evidence type="ECO:0000313" key="3">
    <source>
        <dbReference type="EMBL" id="KAK5047745.1"/>
    </source>
</evidence>
<keyword evidence="1 2" id="KW-0224">Dipeptidase</keyword>
<comment type="catalytic activity">
    <reaction evidence="2">
        <text>an L-aminoacyl-L-amino acid + H2O = 2 an L-alpha-amino acid</text>
        <dbReference type="Rhea" id="RHEA:48940"/>
        <dbReference type="ChEBI" id="CHEBI:15377"/>
        <dbReference type="ChEBI" id="CHEBI:59869"/>
        <dbReference type="ChEBI" id="CHEBI:77460"/>
        <dbReference type="EC" id="3.4.13.19"/>
    </reaction>
</comment>
<keyword evidence="2" id="KW-0732">Signal</keyword>
<dbReference type="EC" id="3.4.13.19" evidence="2"/>
<dbReference type="PANTHER" id="PTHR10443">
    <property type="entry name" value="MICROSOMAL DIPEPTIDASE"/>
    <property type="match status" value="1"/>
</dbReference>
<dbReference type="AlphaFoldDB" id="A0AAV9N145"/>
<dbReference type="InterPro" id="IPR032466">
    <property type="entry name" value="Metal_Hydrolase"/>
</dbReference>
<dbReference type="Pfam" id="PF01244">
    <property type="entry name" value="Peptidase_M19"/>
    <property type="match status" value="1"/>
</dbReference>
<dbReference type="CDD" id="cd01301">
    <property type="entry name" value="rDP_like"/>
    <property type="match status" value="1"/>
</dbReference>
<dbReference type="EMBL" id="JAVRRD010000024">
    <property type="protein sequence ID" value="KAK5047745.1"/>
    <property type="molecule type" value="Genomic_DNA"/>
</dbReference>
<evidence type="ECO:0000256" key="1">
    <source>
        <dbReference type="ARBA" id="ARBA00022997"/>
    </source>
</evidence>
<dbReference type="GO" id="GO:0046872">
    <property type="term" value="F:metal ion binding"/>
    <property type="evidence" value="ECO:0007669"/>
    <property type="project" value="UniProtKB-UniRule"/>
</dbReference>
<reference evidence="3 4" key="1">
    <citation type="submission" date="2023-08" db="EMBL/GenBank/DDBJ databases">
        <title>Black Yeasts Isolated from many extreme environments.</title>
        <authorList>
            <person name="Coleine C."/>
            <person name="Stajich J.E."/>
            <person name="Selbmann L."/>
        </authorList>
    </citation>
    <scope>NUCLEOTIDE SEQUENCE [LARGE SCALE GENOMIC DNA]</scope>
    <source>
        <strain evidence="3 4">CCFEE 5792</strain>
    </source>
</reference>
<comment type="similarity">
    <text evidence="2">Belongs to the metallo-dependent hydrolases superfamily. Peptidase M19 family.</text>
</comment>
<dbReference type="PANTHER" id="PTHR10443:SF12">
    <property type="entry name" value="DIPEPTIDASE"/>
    <property type="match status" value="1"/>
</dbReference>
<dbReference type="GO" id="GO:0070573">
    <property type="term" value="F:metallodipeptidase activity"/>
    <property type="evidence" value="ECO:0007669"/>
    <property type="project" value="InterPro"/>
</dbReference>
<dbReference type="GO" id="GO:0006508">
    <property type="term" value="P:proteolysis"/>
    <property type="evidence" value="ECO:0007669"/>
    <property type="project" value="UniProtKB-KW"/>
</dbReference>
<organism evidence="3 4">
    <name type="scientific">Exophiala bonariae</name>
    <dbReference type="NCBI Taxonomy" id="1690606"/>
    <lineage>
        <taxon>Eukaryota</taxon>
        <taxon>Fungi</taxon>
        <taxon>Dikarya</taxon>
        <taxon>Ascomycota</taxon>
        <taxon>Pezizomycotina</taxon>
        <taxon>Eurotiomycetes</taxon>
        <taxon>Chaetothyriomycetidae</taxon>
        <taxon>Chaetothyriales</taxon>
        <taxon>Herpotrichiellaceae</taxon>
        <taxon>Exophiala</taxon>
    </lineage>
</organism>
<dbReference type="InterPro" id="IPR008257">
    <property type="entry name" value="Pept_M19"/>
</dbReference>
<keyword evidence="2" id="KW-0862">Zinc</keyword>
<dbReference type="GeneID" id="89974582"/>
<keyword evidence="2" id="KW-0645">Protease</keyword>
<keyword evidence="2" id="KW-0479">Metal-binding</keyword>
<dbReference type="Gene3D" id="3.20.20.140">
    <property type="entry name" value="Metal-dependent hydrolases"/>
    <property type="match status" value="1"/>
</dbReference>